<organism evidence="10 11">
    <name type="scientific">Chloracidobacterium sp. N</name>
    <dbReference type="NCBI Taxonomy" id="2821540"/>
    <lineage>
        <taxon>Bacteria</taxon>
        <taxon>Pseudomonadati</taxon>
        <taxon>Acidobacteriota</taxon>
        <taxon>Terriglobia</taxon>
        <taxon>Terriglobales</taxon>
        <taxon>Acidobacteriaceae</taxon>
        <taxon>Chloracidobacterium</taxon>
        <taxon>Chloracidobacterium aggregatum</taxon>
    </lineage>
</organism>
<evidence type="ECO:0000256" key="3">
    <source>
        <dbReference type="ARBA" id="ARBA00022598"/>
    </source>
</evidence>
<proteinExistence type="inferred from homology"/>
<dbReference type="NCBIfam" id="NF010568">
    <property type="entry name" value="PRK13961.1"/>
    <property type="match status" value="1"/>
</dbReference>
<dbReference type="InterPro" id="IPR028923">
    <property type="entry name" value="SAICAR_synt/ADE2_N"/>
</dbReference>
<dbReference type="NCBIfam" id="TIGR00081">
    <property type="entry name" value="purC"/>
    <property type="match status" value="1"/>
</dbReference>
<dbReference type="PANTHER" id="PTHR43700:SF1">
    <property type="entry name" value="PHOSPHORIBOSYLAMINOIMIDAZOLE-SUCCINOCARBOXAMIDE SYNTHASE"/>
    <property type="match status" value="1"/>
</dbReference>
<dbReference type="EMBL" id="CP072642">
    <property type="protein sequence ID" value="QUV93456.1"/>
    <property type="molecule type" value="Genomic_DNA"/>
</dbReference>
<keyword evidence="11" id="KW-1185">Reference proteome</keyword>
<keyword evidence="4 8" id="KW-0547">Nucleotide-binding</keyword>
<keyword evidence="6 8" id="KW-0067">ATP-binding</keyword>
<gene>
    <name evidence="8" type="primary">purC</name>
    <name evidence="10" type="ORF">J8C05_08755</name>
</gene>
<evidence type="ECO:0000313" key="10">
    <source>
        <dbReference type="EMBL" id="QUV93456.1"/>
    </source>
</evidence>
<dbReference type="CDD" id="cd01414">
    <property type="entry name" value="SAICAR_synt_Sc"/>
    <property type="match status" value="1"/>
</dbReference>
<dbReference type="PROSITE" id="PS01057">
    <property type="entry name" value="SAICAR_SYNTHETASE_1"/>
    <property type="match status" value="1"/>
</dbReference>
<dbReference type="Pfam" id="PF01259">
    <property type="entry name" value="SAICAR_synt"/>
    <property type="match status" value="1"/>
</dbReference>
<dbReference type="HAMAP" id="MF_00137">
    <property type="entry name" value="SAICAR_synth"/>
    <property type="match status" value="1"/>
</dbReference>
<dbReference type="Gene3D" id="3.30.200.20">
    <property type="entry name" value="Phosphorylase Kinase, domain 1"/>
    <property type="match status" value="1"/>
</dbReference>
<evidence type="ECO:0000256" key="8">
    <source>
        <dbReference type="HAMAP-Rule" id="MF_00137"/>
    </source>
</evidence>
<feature type="domain" description="SAICAR synthetase/ADE2 N-terminal" evidence="9">
    <location>
        <begin position="20"/>
        <end position="272"/>
    </location>
</feature>
<keyword evidence="5 8" id="KW-0658">Purine biosynthesis</keyword>
<evidence type="ECO:0000256" key="6">
    <source>
        <dbReference type="ARBA" id="ARBA00022840"/>
    </source>
</evidence>
<comment type="pathway">
    <text evidence="1 8">Purine metabolism; IMP biosynthesis via de novo pathway; 5-amino-1-(5-phospho-D-ribosyl)imidazole-4-carboxamide from 5-amino-1-(5-phospho-D-ribosyl)imidazole-4-carboxylate: step 1/2.</text>
</comment>
<evidence type="ECO:0000256" key="4">
    <source>
        <dbReference type="ARBA" id="ARBA00022741"/>
    </source>
</evidence>
<name>A0ABX8B1T0_9BACT</name>
<dbReference type="Gene3D" id="3.30.470.20">
    <property type="entry name" value="ATP-grasp fold, B domain"/>
    <property type="match status" value="1"/>
</dbReference>
<comment type="similarity">
    <text evidence="2 8">Belongs to the SAICAR synthetase family.</text>
</comment>
<evidence type="ECO:0000256" key="2">
    <source>
        <dbReference type="ARBA" id="ARBA00010190"/>
    </source>
</evidence>
<sequence length="306" mass="33954">MLPSPLPPLMETGFLPLPHFRSGKVREVYDLGETLLIVATDRISAFDCVLPTPIPDKGRILTALSAFWFNRLGNFVPHHMLSCAPEDFPAAVRPYRDQLAGRAMLVRKTMPLPVECVARGYLAGSGWKDYQRTGQVCGHPLPPGLREADPLPEPLFTPATKAATGHDENISLVQMADRIGSELTRRLAELTLALYTAAAAYARTRGLILCDTKFEFGLDGDGQLVWIDEALTPDSSRYWDAVAYAPGGSPPSFDKQFVRDYLETLDWNKQPPAPALPDAIIEATRQRYWEAYRRLVGEPQGDPQHV</sequence>
<evidence type="ECO:0000256" key="7">
    <source>
        <dbReference type="ARBA" id="ARBA00048475"/>
    </source>
</evidence>
<evidence type="ECO:0000313" key="11">
    <source>
        <dbReference type="Proteomes" id="UP000677668"/>
    </source>
</evidence>
<accession>A0ABX8B1T0</accession>
<dbReference type="Proteomes" id="UP000677668">
    <property type="component" value="Chromosome 1"/>
</dbReference>
<dbReference type="PANTHER" id="PTHR43700">
    <property type="entry name" value="PHOSPHORIBOSYLAMINOIMIDAZOLE-SUCCINOCARBOXAMIDE SYNTHASE"/>
    <property type="match status" value="1"/>
</dbReference>
<dbReference type="InterPro" id="IPR018236">
    <property type="entry name" value="SAICAR_synthetase_CS"/>
</dbReference>
<dbReference type="EC" id="6.3.2.6" evidence="8"/>
<evidence type="ECO:0000256" key="1">
    <source>
        <dbReference type="ARBA" id="ARBA00004672"/>
    </source>
</evidence>
<dbReference type="RefSeq" id="WP_211421836.1">
    <property type="nucleotide sequence ID" value="NZ_CP072642.1"/>
</dbReference>
<protein>
    <recommendedName>
        <fullName evidence="8">Phosphoribosylaminoimidazole-succinocarboxamide synthase</fullName>
        <ecNumber evidence="8">6.3.2.6</ecNumber>
    </recommendedName>
    <alternativeName>
        <fullName evidence="8">SAICAR synthetase</fullName>
    </alternativeName>
</protein>
<comment type="catalytic activity">
    <reaction evidence="7 8">
        <text>5-amino-1-(5-phospho-D-ribosyl)imidazole-4-carboxylate + L-aspartate + ATP = (2S)-2-[5-amino-1-(5-phospho-beta-D-ribosyl)imidazole-4-carboxamido]succinate + ADP + phosphate + 2 H(+)</text>
        <dbReference type="Rhea" id="RHEA:22628"/>
        <dbReference type="ChEBI" id="CHEBI:15378"/>
        <dbReference type="ChEBI" id="CHEBI:29991"/>
        <dbReference type="ChEBI" id="CHEBI:30616"/>
        <dbReference type="ChEBI" id="CHEBI:43474"/>
        <dbReference type="ChEBI" id="CHEBI:58443"/>
        <dbReference type="ChEBI" id="CHEBI:77657"/>
        <dbReference type="ChEBI" id="CHEBI:456216"/>
        <dbReference type="EC" id="6.3.2.6"/>
    </reaction>
</comment>
<evidence type="ECO:0000256" key="5">
    <source>
        <dbReference type="ARBA" id="ARBA00022755"/>
    </source>
</evidence>
<dbReference type="InterPro" id="IPR001636">
    <property type="entry name" value="SAICAR_synth"/>
</dbReference>
<evidence type="ECO:0000259" key="9">
    <source>
        <dbReference type="Pfam" id="PF01259"/>
    </source>
</evidence>
<dbReference type="GO" id="GO:0004639">
    <property type="term" value="F:phosphoribosylaminoimidazolesuccinocarboxamide synthase activity"/>
    <property type="evidence" value="ECO:0007669"/>
    <property type="project" value="UniProtKB-EC"/>
</dbReference>
<reference evidence="10 11" key="1">
    <citation type="submission" date="2021-03" db="EMBL/GenBank/DDBJ databases">
        <title>Genomic and phenotypic characterization of Chloracidobacterium isolates provides evidence for multiple species.</title>
        <authorList>
            <person name="Saini M.K."/>
            <person name="Costas A.M.G."/>
            <person name="Tank M."/>
            <person name="Bryant D.A."/>
        </authorList>
    </citation>
    <scope>NUCLEOTIDE SEQUENCE [LARGE SCALE GENOMIC DNA]</scope>
    <source>
        <strain evidence="10 11">N</strain>
    </source>
</reference>
<keyword evidence="3 8" id="KW-0436">Ligase</keyword>
<dbReference type="SUPFAM" id="SSF56104">
    <property type="entry name" value="SAICAR synthase-like"/>
    <property type="match status" value="1"/>
</dbReference>
<dbReference type="PROSITE" id="PS01058">
    <property type="entry name" value="SAICAR_SYNTHETASE_2"/>
    <property type="match status" value="1"/>
</dbReference>